<dbReference type="Pfam" id="PF23544">
    <property type="entry name" value="AtuA_ferredoxin"/>
    <property type="match status" value="1"/>
</dbReference>
<dbReference type="GeneID" id="64980761"/>
<evidence type="ECO:0000259" key="1">
    <source>
        <dbReference type="Pfam" id="PF07287"/>
    </source>
</evidence>
<dbReference type="PANTHER" id="PTHR47585:SF2">
    <property type="entry name" value="DUF1446 DOMAIN PROTEIN (AFU_ORTHOLOGUE AFUA_6G11420)"/>
    <property type="match status" value="1"/>
</dbReference>
<evidence type="ECO:0000313" key="3">
    <source>
        <dbReference type="EMBL" id="BCS30764.1"/>
    </source>
</evidence>
<dbReference type="InterPro" id="IPR010839">
    <property type="entry name" value="AtuA_N"/>
</dbReference>
<dbReference type="RefSeq" id="XP_041562950.1">
    <property type="nucleotide sequence ID" value="XM_041697417.1"/>
</dbReference>
<dbReference type="OrthoDB" id="10265871at2759"/>
<dbReference type="EMBL" id="AP024450">
    <property type="protein sequence ID" value="BCS30764.1"/>
    <property type="molecule type" value="Genomic_DNA"/>
</dbReference>
<protein>
    <recommendedName>
        <fullName evidence="5">DUF1446-domain-containing protein</fullName>
    </recommendedName>
</protein>
<evidence type="ECO:0000313" key="4">
    <source>
        <dbReference type="Proteomes" id="UP000654913"/>
    </source>
</evidence>
<dbReference type="KEGG" id="apuu:APUU_81067S"/>
<evidence type="ECO:0008006" key="5">
    <source>
        <dbReference type="Google" id="ProtNLM"/>
    </source>
</evidence>
<proteinExistence type="predicted"/>
<feature type="domain" description="AtuA-like ferredoxin-fold" evidence="2">
    <location>
        <begin position="491"/>
        <end position="589"/>
    </location>
</feature>
<feature type="domain" description="Acyclic terpene utilisation N-terminal" evidence="1">
    <location>
        <begin position="6"/>
        <end position="447"/>
    </location>
</feature>
<organism evidence="3 4">
    <name type="scientific">Aspergillus puulaauensis</name>
    <dbReference type="NCBI Taxonomy" id="1220207"/>
    <lineage>
        <taxon>Eukaryota</taxon>
        <taxon>Fungi</taxon>
        <taxon>Dikarya</taxon>
        <taxon>Ascomycota</taxon>
        <taxon>Pezizomycotina</taxon>
        <taxon>Eurotiomycetes</taxon>
        <taxon>Eurotiomycetidae</taxon>
        <taxon>Eurotiales</taxon>
        <taxon>Aspergillaceae</taxon>
        <taxon>Aspergillus</taxon>
    </lineage>
</organism>
<dbReference type="AlphaFoldDB" id="A0A7R7Y257"/>
<keyword evidence="4" id="KW-1185">Reference proteome</keyword>
<gene>
    <name evidence="3" type="ORF">APUU_81067S</name>
</gene>
<name>A0A7R7Y257_9EURO</name>
<sequence length="601" mass="67151">MSTSTLRIASASGSVTDRRHGLAELAKHEDVQFIVGDWMSEYNMTTRGGAKSTGNLLSTEFEHSFMEAIVPALEDIAARKIRIAVNAGASDTKKLLDTLTQVIQSKRLDLKVAWIEGDEVTDLFQQSFKSGNGFKNLTTGQHLLDWEFTPVYAQAYLGAWGITEALRQGADIVLCGRVTDASPTIGCAAYYHNWKREDYDRLAHAFVAGHFLECSTYVTGGNFSGFKSLPGSLLDVAFPIVEIHEGGEFVVTMQEGKDGMVTAETCKAQLVYEIQGPLYYSPDVVAVLDEIIMENEGANRVRVSNVKSIKPPPTTKIGITAHGGFQAEVHYFLCGLDIEEKAALLERQVRHLLDESQYHTLKFRVNGSCPSDPSNQDAATVDVRIFAQARCDTALSQAKFFRPSTDTIMQSYPGATFAVDARQAAPKPYYEYFVSIFPQGQIRHICHLPFKGRSVNIDPPQDTVPFQYDQPSYETKSPYNLDVFGPTTRAPLGYVVHARSGDKGSDCNVGFFVRHQDEWDWLRSLLTVEKVRKLLGRDDWGQAIFRFELPHLWAVHFLLKDHLDRGVSSSSTYDVLGKNLAEYLRCKWVDIPDKFLTRGRI</sequence>
<reference evidence="3" key="1">
    <citation type="submission" date="2021-01" db="EMBL/GenBank/DDBJ databases">
        <authorList>
            <consortium name="Aspergillus puulaauensis MK2 genome sequencing consortium"/>
            <person name="Kazuki M."/>
            <person name="Futagami T."/>
        </authorList>
    </citation>
    <scope>NUCLEOTIDE SEQUENCE</scope>
    <source>
        <strain evidence="3">MK2</strain>
    </source>
</reference>
<reference evidence="3" key="2">
    <citation type="submission" date="2021-02" db="EMBL/GenBank/DDBJ databases">
        <title>Aspergillus puulaauensis MK2 genome sequence.</title>
        <authorList>
            <person name="Futagami T."/>
            <person name="Mori K."/>
            <person name="Kadooka C."/>
            <person name="Tanaka T."/>
        </authorList>
    </citation>
    <scope>NUCLEOTIDE SEQUENCE</scope>
    <source>
        <strain evidence="3">MK2</strain>
    </source>
</reference>
<accession>A0A7R7Y257</accession>
<dbReference type="PANTHER" id="PTHR47585">
    <property type="match status" value="1"/>
</dbReference>
<dbReference type="Proteomes" id="UP000654913">
    <property type="component" value="Chromosome 8"/>
</dbReference>
<dbReference type="InterPro" id="IPR056362">
    <property type="entry name" value="AtuA-like_ferredoxin_dom"/>
</dbReference>
<evidence type="ECO:0000259" key="2">
    <source>
        <dbReference type="Pfam" id="PF23544"/>
    </source>
</evidence>
<dbReference type="Pfam" id="PF07287">
    <property type="entry name" value="AtuA"/>
    <property type="match status" value="1"/>
</dbReference>